<dbReference type="RefSeq" id="WP_010935464.1">
    <property type="nucleotide sequence ID" value="NZ_CAJDXW010000003.1"/>
</dbReference>
<dbReference type="EMBL" id="CADDAV010000010">
    <property type="protein sequence ID" value="CAB0593519.1"/>
    <property type="molecule type" value="Genomic_DNA"/>
</dbReference>
<gene>
    <name evidence="1" type="ORF">CIP107547_00875</name>
</gene>
<dbReference type="KEGG" id="cdi:DIP1960"/>
<dbReference type="GeneID" id="97331432"/>
<reference evidence="1 2" key="1">
    <citation type="submission" date="2020-02" db="EMBL/GenBank/DDBJ databases">
        <authorList>
            <person name="Brisse S."/>
        </authorList>
    </citation>
    <scope>NUCLEOTIDE SEQUENCE [LARGE SCALE GENOMIC DNA]</scope>
    <source>
        <strain evidence="1">CIP107547</strain>
    </source>
</reference>
<proteinExistence type="predicted"/>
<evidence type="ECO:0000313" key="1">
    <source>
        <dbReference type="EMBL" id="CAB0593519.1"/>
    </source>
</evidence>
<accession>A0A811G3M4</accession>
<sequence length="149" mass="16348">MKRLAVIMSTILGLTCTTAPVSAVPLTTPSVRHPNTTEYSVQPDADLQEDEQLFGFKGFIAKSALKGIAQLIRTAPHSFIKRAGRTLDDQARDKILRNSNTIADKIDEVAEFSDLVHHRVKEDLYKALAPIIGHSDALMIADVVAWLAL</sequence>
<evidence type="ECO:0000313" key="2">
    <source>
        <dbReference type="Proteomes" id="UP000480222"/>
    </source>
</evidence>
<comment type="caution">
    <text evidence="1">The sequence shown here is derived from an EMBL/GenBank/DDBJ whole genome shotgun (WGS) entry which is preliminary data.</text>
</comment>
<dbReference type="AlphaFoldDB" id="A0A811G3M4"/>
<dbReference type="Proteomes" id="UP000480222">
    <property type="component" value="Unassembled WGS sequence"/>
</dbReference>
<name>A0A811G3M4_CORDP</name>
<dbReference type="OrthoDB" id="4966841at2"/>
<protein>
    <submittedName>
        <fullName evidence="1">Uncharacterized protein</fullName>
    </submittedName>
</protein>
<organism evidence="1 2">
    <name type="scientific">Corynebacterium diphtheriae</name>
    <dbReference type="NCBI Taxonomy" id="1717"/>
    <lineage>
        <taxon>Bacteria</taxon>
        <taxon>Bacillati</taxon>
        <taxon>Actinomycetota</taxon>
        <taxon>Actinomycetes</taxon>
        <taxon>Mycobacteriales</taxon>
        <taxon>Corynebacteriaceae</taxon>
        <taxon>Corynebacterium</taxon>
    </lineage>
</organism>